<evidence type="ECO:0008006" key="4">
    <source>
        <dbReference type="Google" id="ProtNLM"/>
    </source>
</evidence>
<dbReference type="RefSeq" id="WP_176908069.1">
    <property type="nucleotide sequence ID" value="NZ_JABKAU010000011.1"/>
</dbReference>
<feature type="chain" id="PRO_5031572693" description="Lipoprotein" evidence="1">
    <location>
        <begin position="18"/>
        <end position="156"/>
    </location>
</feature>
<evidence type="ECO:0000313" key="3">
    <source>
        <dbReference type="Proteomes" id="UP000565521"/>
    </source>
</evidence>
<feature type="signal peptide" evidence="1">
    <location>
        <begin position="1"/>
        <end position="17"/>
    </location>
</feature>
<comment type="caution">
    <text evidence="2">The sequence shown here is derived from an EMBL/GenBank/DDBJ whole genome shotgun (WGS) entry which is preliminary data.</text>
</comment>
<organism evidence="2 3">
    <name type="scientific">Hymenobacter lapidiphilus</name>
    <dbReference type="NCBI Taxonomy" id="2608003"/>
    <lineage>
        <taxon>Bacteria</taxon>
        <taxon>Pseudomonadati</taxon>
        <taxon>Bacteroidota</taxon>
        <taxon>Cytophagia</taxon>
        <taxon>Cytophagales</taxon>
        <taxon>Hymenobacteraceae</taxon>
        <taxon>Hymenobacter</taxon>
    </lineage>
</organism>
<proteinExistence type="predicted"/>
<accession>A0A7Y7PNS9</accession>
<gene>
    <name evidence="2" type="ORF">HW554_08075</name>
</gene>
<reference evidence="2 3" key="1">
    <citation type="submission" date="2020-05" db="EMBL/GenBank/DDBJ databases">
        <title>Hymenobacter terrestris sp. nov. and Hymenobacter lapidiphilus sp. nov., isolated from regoliths in Antarctica.</title>
        <authorList>
            <person name="Sedlacek I."/>
            <person name="Pantucek R."/>
            <person name="Zeman M."/>
            <person name="Holochova P."/>
            <person name="Kralova S."/>
            <person name="Stankova E."/>
            <person name="Sedo O."/>
            <person name="Micenkova L."/>
            <person name="Svec P."/>
            <person name="Gupta V."/>
            <person name="Sood U."/>
            <person name="Korpole U.S."/>
            <person name="Lal R."/>
        </authorList>
    </citation>
    <scope>NUCLEOTIDE SEQUENCE [LARGE SCALE GENOMIC DNA]</scope>
    <source>
        <strain evidence="2 3">P5342</strain>
    </source>
</reference>
<evidence type="ECO:0000313" key="2">
    <source>
        <dbReference type="EMBL" id="NVO31160.1"/>
    </source>
</evidence>
<sequence>MKNLLYLPMALLLPLLAACSSKDSDAEPQGVVAAFDQDFTLQYRQSSSLPQVASSELTLRLDDLQFSICPSKANCLVPDHVQPTFTISGRDAQTQTLKLPSSGRLVVNSQYPDTTSVRANGRRYILHFTGWNLAANKQDNPMKQDFTISLRVEKPE</sequence>
<dbReference type="EMBL" id="JABKAU010000011">
    <property type="protein sequence ID" value="NVO31160.1"/>
    <property type="molecule type" value="Genomic_DNA"/>
</dbReference>
<evidence type="ECO:0000256" key="1">
    <source>
        <dbReference type="SAM" id="SignalP"/>
    </source>
</evidence>
<keyword evidence="1" id="KW-0732">Signal</keyword>
<name>A0A7Y7PNS9_9BACT</name>
<keyword evidence="3" id="KW-1185">Reference proteome</keyword>
<dbReference type="AlphaFoldDB" id="A0A7Y7PNS9"/>
<protein>
    <recommendedName>
        <fullName evidence="4">Lipoprotein</fullName>
    </recommendedName>
</protein>
<dbReference type="PROSITE" id="PS51257">
    <property type="entry name" value="PROKAR_LIPOPROTEIN"/>
    <property type="match status" value="1"/>
</dbReference>
<dbReference type="Proteomes" id="UP000565521">
    <property type="component" value="Unassembled WGS sequence"/>
</dbReference>